<reference evidence="2" key="1">
    <citation type="submission" date="2016-10" db="EMBL/GenBank/DDBJ databases">
        <authorList>
            <person name="Varghese N."/>
            <person name="Submissions S."/>
        </authorList>
    </citation>
    <scope>NUCLEOTIDE SEQUENCE [LARGE SCALE GENOMIC DNA]</scope>
    <source>
        <strain evidence="2">DSM 17875</strain>
    </source>
</reference>
<dbReference type="Proteomes" id="UP000243232">
    <property type="component" value="Chromosome I"/>
</dbReference>
<accession>A0A1H2H6V4</accession>
<evidence type="ECO:0000313" key="1">
    <source>
        <dbReference type="EMBL" id="SDU27288.1"/>
    </source>
</evidence>
<proteinExistence type="predicted"/>
<gene>
    <name evidence="1" type="ORF">SAMN05216296_2779</name>
</gene>
<sequence>MHHLNRQNLPTLLAGAIILIALLVLVLQGHSQLSWSLPGWELPYVGCSPWCS</sequence>
<evidence type="ECO:0000313" key="2">
    <source>
        <dbReference type="Proteomes" id="UP000243232"/>
    </source>
</evidence>
<name>A0A1H2H6V4_9PSED</name>
<dbReference type="RefSeq" id="WP_157718879.1">
    <property type="nucleotide sequence ID" value="NZ_LT629785.1"/>
</dbReference>
<organism evidence="1 2">
    <name type="scientific">Pseudomonas pohangensis</name>
    <dbReference type="NCBI Taxonomy" id="364197"/>
    <lineage>
        <taxon>Bacteria</taxon>
        <taxon>Pseudomonadati</taxon>
        <taxon>Pseudomonadota</taxon>
        <taxon>Gammaproteobacteria</taxon>
        <taxon>Pseudomonadales</taxon>
        <taxon>Pseudomonadaceae</taxon>
        <taxon>Pseudomonas</taxon>
    </lineage>
</organism>
<dbReference type="EMBL" id="LT629785">
    <property type="protein sequence ID" value="SDU27288.1"/>
    <property type="molecule type" value="Genomic_DNA"/>
</dbReference>
<dbReference type="STRING" id="364197.SAMN05216296_2779"/>
<dbReference type="AlphaFoldDB" id="A0A1H2H6V4"/>
<protein>
    <submittedName>
        <fullName evidence="1">Uncharacterized protein</fullName>
    </submittedName>
</protein>
<keyword evidence="2" id="KW-1185">Reference proteome</keyword>